<name>A0A1E5RNM7_9ASCO</name>
<evidence type="ECO:0000313" key="2">
    <source>
        <dbReference type="EMBL" id="OEJ88486.1"/>
    </source>
</evidence>
<dbReference type="InParanoid" id="A0A1E5RNM7"/>
<feature type="region of interest" description="Disordered" evidence="1">
    <location>
        <begin position="544"/>
        <end position="569"/>
    </location>
</feature>
<organism evidence="2 3">
    <name type="scientific">Hanseniaspora osmophila</name>
    <dbReference type="NCBI Taxonomy" id="56408"/>
    <lineage>
        <taxon>Eukaryota</taxon>
        <taxon>Fungi</taxon>
        <taxon>Dikarya</taxon>
        <taxon>Ascomycota</taxon>
        <taxon>Saccharomycotina</taxon>
        <taxon>Saccharomycetes</taxon>
        <taxon>Saccharomycodales</taxon>
        <taxon>Saccharomycodaceae</taxon>
        <taxon>Hanseniaspora</taxon>
    </lineage>
</organism>
<proteinExistence type="predicted"/>
<feature type="region of interest" description="Disordered" evidence="1">
    <location>
        <begin position="444"/>
        <end position="470"/>
    </location>
</feature>
<protein>
    <submittedName>
        <fullName evidence="2">Uncharacterized protein</fullName>
    </submittedName>
</protein>
<reference evidence="3" key="1">
    <citation type="journal article" date="2016" name="Genome Announc.">
        <title>Genome sequences of three species of Hanseniaspora isolated from spontaneous wine fermentations.</title>
        <authorList>
            <person name="Sternes P.R."/>
            <person name="Lee D."/>
            <person name="Kutyna D.R."/>
            <person name="Borneman A.R."/>
        </authorList>
    </citation>
    <scope>NUCLEOTIDE SEQUENCE [LARGE SCALE GENOMIC DNA]</scope>
    <source>
        <strain evidence="3">AWRI3579</strain>
    </source>
</reference>
<evidence type="ECO:0000313" key="3">
    <source>
        <dbReference type="Proteomes" id="UP000095728"/>
    </source>
</evidence>
<feature type="compositionally biased region" description="Low complexity" evidence="1">
    <location>
        <begin position="203"/>
        <end position="221"/>
    </location>
</feature>
<comment type="caution">
    <text evidence="2">The sequence shown here is derived from an EMBL/GenBank/DDBJ whole genome shotgun (WGS) entry which is preliminary data.</text>
</comment>
<accession>A0A1E5RNM7</accession>
<feature type="compositionally biased region" description="Basic and acidic residues" evidence="1">
    <location>
        <begin position="222"/>
        <end position="232"/>
    </location>
</feature>
<feature type="region of interest" description="Disordered" evidence="1">
    <location>
        <begin position="298"/>
        <end position="362"/>
    </location>
</feature>
<feature type="compositionally biased region" description="Low complexity" evidence="1">
    <location>
        <begin position="626"/>
        <end position="640"/>
    </location>
</feature>
<feature type="compositionally biased region" description="Polar residues" evidence="1">
    <location>
        <begin position="594"/>
        <end position="605"/>
    </location>
</feature>
<feature type="compositionally biased region" description="Polar residues" evidence="1">
    <location>
        <begin position="299"/>
        <end position="308"/>
    </location>
</feature>
<dbReference type="Proteomes" id="UP000095728">
    <property type="component" value="Unassembled WGS sequence"/>
</dbReference>
<keyword evidence="3" id="KW-1185">Reference proteome</keyword>
<dbReference type="AlphaFoldDB" id="A0A1E5RNM7"/>
<gene>
    <name evidence="2" type="ORF">AWRI3579_g783</name>
</gene>
<feature type="region of interest" description="Disordered" evidence="1">
    <location>
        <begin position="594"/>
        <end position="640"/>
    </location>
</feature>
<dbReference type="EMBL" id="LPNM01000005">
    <property type="protein sequence ID" value="OEJ88486.1"/>
    <property type="molecule type" value="Genomic_DNA"/>
</dbReference>
<sequence>MATVSSRQSPFSSSTNFFNDLLDSNNNTFIHQKKETNDQEEFCATRSLDPSIRKRPGTPKHTTFESALKKQPFVLSPEEKKRYSQLYNIDDENILQEIIIKRNKHNSSLIGLDQNSVNSKIYGHSNQNSYNNHIQNSNNSFIQNNGGSIQNEQFCINTPQHSSYHNHSKPTQGSSLMSTPALQLKTPTSNIQTVTVLSPTKQNNNNDNNNNDNNNDNNDSNDNNHNKPKEVDPTEKMNQYFQDFSKFHQEQEINHKKRMSGKIDIHGNQKQNQKQNQILSSNNTKKSKFHLHSFINKLRSVSGTSSKNDNGKQKNKSKMKKQFYSNSINRQKSKSFRGKNNTILSKNSSPSPKQPYWNSSPNFQDPQSLSAIIDFCQIPLSRISSNNSMTEKIYQTVNNIRAAQRHHIKPRYSLRYNKHYKLKNYSSISDLHIDLSDFANSTKNAPFTYHPKRKKTQKKNKTGTHTQTKKDKLQNLWNEYLTQVVFQRVQLRLQMEKEYNTSSSMETTSGSGEEVKQHSQDLTHLDMNNMPLFDMKRLRKYTSTVNSTTHNESSESEEAVHNNHNKSSSCITNEDLYSIQNIINEYIEQKRKSISATTSHKSNQSHSDHFSKHSKQASNDESIRKNTSTSGIYNTTSYNTTNHTISNMYSGMLDTTHQTTFIRKHDRKDAQ</sequence>
<feature type="region of interest" description="Disordered" evidence="1">
    <location>
        <begin position="198"/>
        <end position="232"/>
    </location>
</feature>
<feature type="compositionally biased region" description="Polar residues" evidence="1">
    <location>
        <begin position="338"/>
        <end position="362"/>
    </location>
</feature>
<feature type="compositionally biased region" description="Basic residues" evidence="1">
    <location>
        <begin position="450"/>
        <end position="462"/>
    </location>
</feature>
<evidence type="ECO:0000256" key="1">
    <source>
        <dbReference type="SAM" id="MobiDB-lite"/>
    </source>
</evidence>